<organism evidence="2 3">
    <name type="scientific">Polyangium fumosum</name>
    <dbReference type="NCBI Taxonomy" id="889272"/>
    <lineage>
        <taxon>Bacteria</taxon>
        <taxon>Pseudomonadati</taxon>
        <taxon>Myxococcota</taxon>
        <taxon>Polyangia</taxon>
        <taxon>Polyangiales</taxon>
        <taxon>Polyangiaceae</taxon>
        <taxon>Polyangium</taxon>
    </lineage>
</organism>
<dbReference type="Proteomes" id="UP000309215">
    <property type="component" value="Unassembled WGS sequence"/>
</dbReference>
<comment type="caution">
    <text evidence="2">The sequence shown here is derived from an EMBL/GenBank/DDBJ whole genome shotgun (WGS) entry which is preliminary data.</text>
</comment>
<dbReference type="AlphaFoldDB" id="A0A4U1INW1"/>
<proteinExistence type="predicted"/>
<name>A0A4U1INW1_9BACT</name>
<gene>
    <name evidence="2" type="ORF">E8A74_46425</name>
</gene>
<dbReference type="InterPro" id="IPR006531">
    <property type="entry name" value="Gp5/Vgr_OB"/>
</dbReference>
<dbReference type="SUPFAM" id="SSF69255">
    <property type="entry name" value="gp5 N-terminal domain-like"/>
    <property type="match status" value="1"/>
</dbReference>
<dbReference type="EMBL" id="SSMQ01000093">
    <property type="protein sequence ID" value="TKC95819.1"/>
    <property type="molecule type" value="Genomic_DNA"/>
</dbReference>
<dbReference type="RefSeq" id="WP_136935612.1">
    <property type="nucleotide sequence ID" value="NZ_SSMQ01000093.1"/>
</dbReference>
<evidence type="ECO:0000313" key="2">
    <source>
        <dbReference type="EMBL" id="TKC95819.1"/>
    </source>
</evidence>
<keyword evidence="3" id="KW-1185">Reference proteome</keyword>
<protein>
    <recommendedName>
        <fullName evidence="1">Gp5/Type VI secretion system Vgr protein OB-fold domain-containing protein</fullName>
    </recommendedName>
</protein>
<reference evidence="2 3" key="1">
    <citation type="submission" date="2019-04" db="EMBL/GenBank/DDBJ databases">
        <authorList>
            <person name="Li Y."/>
            <person name="Wang J."/>
        </authorList>
    </citation>
    <scope>NUCLEOTIDE SEQUENCE [LARGE SCALE GENOMIC DNA]</scope>
    <source>
        <strain evidence="2 3">DSM 14668</strain>
    </source>
</reference>
<evidence type="ECO:0000313" key="3">
    <source>
        <dbReference type="Proteomes" id="UP000309215"/>
    </source>
</evidence>
<dbReference type="OrthoDB" id="9762420at2"/>
<feature type="domain" description="Gp5/Type VI secretion system Vgr protein OB-fold" evidence="1">
    <location>
        <begin position="22"/>
        <end position="95"/>
    </location>
</feature>
<sequence>MLNEQAILDILDRIRNRFYGKYRGIVVEVEQGGRGRIKAKVPAVLGETITGWCSPCVPYAGPDAGITFLPEEGSGVWIEFEGGDVSYPIWSGCYWHDGEMPADAAPAKKVIRTAAGHQFLFDGSSLLPSLTITDPNGNRVTLDAIGVTISRSAGKIEVLEAAVKVNDDGMVVT</sequence>
<dbReference type="Pfam" id="PF04717">
    <property type="entry name" value="Phage_base_V"/>
    <property type="match status" value="1"/>
</dbReference>
<dbReference type="InterPro" id="IPR037026">
    <property type="entry name" value="Vgr_OB-fold_dom_sf"/>
</dbReference>
<dbReference type="Gene3D" id="2.40.50.230">
    <property type="entry name" value="Gp5 N-terminal domain"/>
    <property type="match status" value="1"/>
</dbReference>
<evidence type="ECO:0000259" key="1">
    <source>
        <dbReference type="Pfam" id="PF04717"/>
    </source>
</evidence>
<accession>A0A4U1INW1</accession>